<dbReference type="InterPro" id="IPR000014">
    <property type="entry name" value="PAS"/>
</dbReference>
<keyword evidence="11" id="KW-0472">Membrane</keyword>
<evidence type="ECO:0000256" key="2">
    <source>
        <dbReference type="ARBA" id="ARBA00012438"/>
    </source>
</evidence>
<dbReference type="Pfam" id="PF02518">
    <property type="entry name" value="HATPase_c"/>
    <property type="match status" value="1"/>
</dbReference>
<dbReference type="Gene3D" id="3.30.565.10">
    <property type="entry name" value="Histidine kinase-like ATPase, C-terminal domain"/>
    <property type="match status" value="1"/>
</dbReference>
<gene>
    <name evidence="15" type="ORF">FPL22_06755</name>
</gene>
<dbReference type="InterPro" id="IPR013656">
    <property type="entry name" value="PAS_4"/>
</dbReference>
<dbReference type="CDD" id="cd00082">
    <property type="entry name" value="HisKA"/>
    <property type="match status" value="1"/>
</dbReference>
<dbReference type="SMART" id="SM00091">
    <property type="entry name" value="PAS"/>
    <property type="match status" value="1"/>
</dbReference>
<evidence type="ECO:0000256" key="8">
    <source>
        <dbReference type="ARBA" id="ARBA00023012"/>
    </source>
</evidence>
<keyword evidence="6" id="KW-0418">Kinase</keyword>
<dbReference type="PRINTS" id="PR00344">
    <property type="entry name" value="BCTRLSENSOR"/>
</dbReference>
<evidence type="ECO:0000256" key="5">
    <source>
        <dbReference type="ARBA" id="ARBA00022741"/>
    </source>
</evidence>
<dbReference type="SMART" id="SM00387">
    <property type="entry name" value="HATPase_c"/>
    <property type="match status" value="1"/>
</dbReference>
<dbReference type="PROSITE" id="PS50113">
    <property type="entry name" value="PAC"/>
    <property type="match status" value="1"/>
</dbReference>
<evidence type="ECO:0000259" key="14">
    <source>
        <dbReference type="PROSITE" id="PS50113"/>
    </source>
</evidence>
<evidence type="ECO:0000259" key="12">
    <source>
        <dbReference type="PROSITE" id="PS50109"/>
    </source>
</evidence>
<evidence type="ECO:0000256" key="4">
    <source>
        <dbReference type="ARBA" id="ARBA00022679"/>
    </source>
</evidence>
<dbReference type="CDD" id="cd16922">
    <property type="entry name" value="HATPase_EvgS-ArcB-TorS-like"/>
    <property type="match status" value="1"/>
</dbReference>
<accession>A0A556QQT3</accession>
<keyword evidence="11" id="KW-1133">Transmembrane helix</keyword>
<evidence type="ECO:0000256" key="7">
    <source>
        <dbReference type="ARBA" id="ARBA00022840"/>
    </source>
</evidence>
<proteinExistence type="predicted"/>
<dbReference type="EC" id="2.7.13.3" evidence="2"/>
<dbReference type="InterPro" id="IPR000700">
    <property type="entry name" value="PAS-assoc_C"/>
</dbReference>
<protein>
    <recommendedName>
        <fullName evidence="10">Sensory/regulatory protein RpfC</fullName>
        <ecNumber evidence="2">2.7.13.3</ecNumber>
    </recommendedName>
</protein>
<comment type="subunit">
    <text evidence="9">At low DSF concentrations, interacts with RpfF.</text>
</comment>
<evidence type="ECO:0000313" key="15">
    <source>
        <dbReference type="EMBL" id="TSJ78995.1"/>
    </source>
</evidence>
<evidence type="ECO:0000256" key="3">
    <source>
        <dbReference type="ARBA" id="ARBA00022553"/>
    </source>
</evidence>
<dbReference type="InterPro" id="IPR005467">
    <property type="entry name" value="His_kinase_dom"/>
</dbReference>
<comment type="caution">
    <text evidence="15">The sequence shown here is derived from an EMBL/GenBank/DDBJ whole genome shotgun (WGS) entry which is preliminary data.</text>
</comment>
<dbReference type="Pfam" id="PF08448">
    <property type="entry name" value="PAS_4"/>
    <property type="match status" value="1"/>
</dbReference>
<keyword evidence="5" id="KW-0547">Nucleotide-binding</keyword>
<evidence type="ECO:0000259" key="13">
    <source>
        <dbReference type="PROSITE" id="PS50112"/>
    </source>
</evidence>
<keyword evidence="3" id="KW-0597">Phosphoprotein</keyword>
<evidence type="ECO:0000256" key="9">
    <source>
        <dbReference type="ARBA" id="ARBA00064003"/>
    </source>
</evidence>
<organism evidence="15 16">
    <name type="scientific">Rariglobus hedericola</name>
    <dbReference type="NCBI Taxonomy" id="2597822"/>
    <lineage>
        <taxon>Bacteria</taxon>
        <taxon>Pseudomonadati</taxon>
        <taxon>Verrucomicrobiota</taxon>
        <taxon>Opitutia</taxon>
        <taxon>Opitutales</taxon>
        <taxon>Opitutaceae</taxon>
        <taxon>Rariglobus</taxon>
    </lineage>
</organism>
<dbReference type="CDD" id="cd00130">
    <property type="entry name" value="PAS"/>
    <property type="match status" value="1"/>
</dbReference>
<dbReference type="InterPro" id="IPR004358">
    <property type="entry name" value="Sig_transdc_His_kin-like_C"/>
</dbReference>
<dbReference type="InterPro" id="IPR003594">
    <property type="entry name" value="HATPase_dom"/>
</dbReference>
<dbReference type="GO" id="GO:0000155">
    <property type="term" value="F:phosphorelay sensor kinase activity"/>
    <property type="evidence" value="ECO:0007669"/>
    <property type="project" value="InterPro"/>
</dbReference>
<dbReference type="Gene3D" id="1.10.287.130">
    <property type="match status" value="1"/>
</dbReference>
<dbReference type="PANTHER" id="PTHR43047:SF78">
    <property type="entry name" value="SENSORY_REGULATORY PROTEIN RPFC"/>
    <property type="match status" value="1"/>
</dbReference>
<feature type="transmembrane region" description="Helical" evidence="11">
    <location>
        <begin position="41"/>
        <end position="61"/>
    </location>
</feature>
<feature type="domain" description="PAS" evidence="13">
    <location>
        <begin position="109"/>
        <end position="153"/>
    </location>
</feature>
<evidence type="ECO:0000256" key="10">
    <source>
        <dbReference type="ARBA" id="ARBA00068150"/>
    </source>
</evidence>
<dbReference type="PANTHER" id="PTHR43047">
    <property type="entry name" value="TWO-COMPONENT HISTIDINE PROTEIN KINASE"/>
    <property type="match status" value="1"/>
</dbReference>
<evidence type="ECO:0000256" key="6">
    <source>
        <dbReference type="ARBA" id="ARBA00022777"/>
    </source>
</evidence>
<dbReference type="InterPro" id="IPR035965">
    <property type="entry name" value="PAS-like_dom_sf"/>
</dbReference>
<dbReference type="InterPro" id="IPR036890">
    <property type="entry name" value="HATPase_C_sf"/>
</dbReference>
<keyword evidence="8" id="KW-0902">Two-component regulatory system</keyword>
<keyword evidence="11" id="KW-0812">Transmembrane</keyword>
<feature type="domain" description="PAC" evidence="14">
    <location>
        <begin position="170"/>
        <end position="227"/>
    </location>
</feature>
<dbReference type="SUPFAM" id="SSF47384">
    <property type="entry name" value="Homodimeric domain of signal transducing histidine kinase"/>
    <property type="match status" value="1"/>
</dbReference>
<dbReference type="Gene3D" id="3.30.450.20">
    <property type="entry name" value="PAS domain"/>
    <property type="match status" value="1"/>
</dbReference>
<dbReference type="NCBIfam" id="TIGR00229">
    <property type="entry name" value="sensory_box"/>
    <property type="match status" value="1"/>
</dbReference>
<keyword evidence="7" id="KW-0067">ATP-binding</keyword>
<dbReference type="AlphaFoldDB" id="A0A556QQT3"/>
<reference evidence="15 16" key="1">
    <citation type="submission" date="2019-07" db="EMBL/GenBank/DDBJ databases">
        <title>Description of 53C-WASEF.</title>
        <authorList>
            <person name="Pitt A."/>
            <person name="Hahn M.W."/>
        </authorList>
    </citation>
    <scope>NUCLEOTIDE SEQUENCE [LARGE SCALE GENOMIC DNA]</scope>
    <source>
        <strain evidence="15 16">53C-WASEF</strain>
    </source>
</reference>
<comment type="catalytic activity">
    <reaction evidence="1">
        <text>ATP + protein L-histidine = ADP + protein N-phospho-L-histidine.</text>
        <dbReference type="EC" id="2.7.13.3"/>
    </reaction>
</comment>
<dbReference type="RefSeq" id="WP_144229338.1">
    <property type="nucleotide sequence ID" value="NZ_CBCRVV010000005.1"/>
</dbReference>
<evidence type="ECO:0000256" key="11">
    <source>
        <dbReference type="SAM" id="Phobius"/>
    </source>
</evidence>
<dbReference type="FunFam" id="3.30.565.10:FF:000010">
    <property type="entry name" value="Sensor histidine kinase RcsC"/>
    <property type="match status" value="1"/>
</dbReference>
<dbReference type="InterPro" id="IPR003661">
    <property type="entry name" value="HisK_dim/P_dom"/>
</dbReference>
<name>A0A556QQT3_9BACT</name>
<feature type="domain" description="Histidine kinase" evidence="12">
    <location>
        <begin position="245"/>
        <end position="472"/>
    </location>
</feature>
<dbReference type="SMART" id="SM00388">
    <property type="entry name" value="HisKA"/>
    <property type="match status" value="1"/>
</dbReference>
<dbReference type="SUPFAM" id="SSF55874">
    <property type="entry name" value="ATPase domain of HSP90 chaperone/DNA topoisomerase II/histidine kinase"/>
    <property type="match status" value="1"/>
</dbReference>
<evidence type="ECO:0000313" key="16">
    <source>
        <dbReference type="Proteomes" id="UP000315648"/>
    </source>
</evidence>
<dbReference type="PROSITE" id="PS50112">
    <property type="entry name" value="PAS"/>
    <property type="match status" value="1"/>
</dbReference>
<dbReference type="PROSITE" id="PS50109">
    <property type="entry name" value="HIS_KIN"/>
    <property type="match status" value="1"/>
</dbReference>
<dbReference type="GO" id="GO:0005524">
    <property type="term" value="F:ATP binding"/>
    <property type="evidence" value="ECO:0007669"/>
    <property type="project" value="UniProtKB-KW"/>
</dbReference>
<dbReference type="FunFam" id="1.10.287.130:FF:000002">
    <property type="entry name" value="Two-component osmosensing histidine kinase"/>
    <property type="match status" value="1"/>
</dbReference>
<keyword evidence="16" id="KW-1185">Reference proteome</keyword>
<dbReference type="Proteomes" id="UP000315648">
    <property type="component" value="Unassembled WGS sequence"/>
</dbReference>
<keyword evidence="4" id="KW-0808">Transferase</keyword>
<dbReference type="OrthoDB" id="9803190at2"/>
<evidence type="ECO:0000256" key="1">
    <source>
        <dbReference type="ARBA" id="ARBA00000085"/>
    </source>
</evidence>
<dbReference type="Pfam" id="PF00512">
    <property type="entry name" value="HisKA"/>
    <property type="match status" value="1"/>
</dbReference>
<dbReference type="EMBL" id="VMBG01000001">
    <property type="protein sequence ID" value="TSJ78995.1"/>
    <property type="molecule type" value="Genomic_DNA"/>
</dbReference>
<dbReference type="InterPro" id="IPR036097">
    <property type="entry name" value="HisK_dim/P_sf"/>
</dbReference>
<sequence>MSSAQRRKSVLIFALAFALLASLGAIIIPSIDSNTEVSPQYYILCLSVIGCVLLVLGGYVWDRSLMQRLRDMNHSAETQVPEADNDEIHDEVIGLARKIERMAQSLQKLEASYRAVVEDQSDLICRYAPDGKLTFVNGAYARFLGRKRLELIGHPCLLVTSGLIKPHTAALPEAALFEQTSTDASQTAVILSWTHRAIKDSEGTIIEYQAVGHDVTTRKEAELALIAAKEAAESADRAKSEFLAIVSHEIRTPINGVIGFGKLLRDSNLTAEQRSFVDMITSSGQTLETLISDILDLSKIEAGKIEIEHAPFALRDCIDEISALFGPRAREAGLTITTSLAPGMPALVNSDHGRLRQILSNLVGNAIKFTEKGGITISVAAAPEEILSGGVHRAVRLQFSVRDTGIGIPADKINQLFRPFSQVDTSAKRRRGGTGLGLIIAKRLCERMGGAISVESRVGEGSVFYFSILADYEIGHSLAPFNTTDAKKASLTS</sequence>
<dbReference type="SUPFAM" id="SSF55785">
    <property type="entry name" value="PYP-like sensor domain (PAS domain)"/>
    <property type="match status" value="1"/>
</dbReference>